<evidence type="ECO:0000313" key="19">
    <source>
        <dbReference type="EMBL" id="AMD21851.1"/>
    </source>
</evidence>
<dbReference type="SUPFAM" id="SSF81653">
    <property type="entry name" value="Calcium ATPase, transduction domain A"/>
    <property type="match status" value="1"/>
</dbReference>
<dbReference type="InterPro" id="IPR023214">
    <property type="entry name" value="HAD_sf"/>
</dbReference>
<dbReference type="FunFam" id="3.40.50.1000:FF:000001">
    <property type="entry name" value="Phospholipid-transporting ATPase IC"/>
    <property type="match status" value="1"/>
</dbReference>
<dbReference type="Pfam" id="PF00689">
    <property type="entry name" value="Cation_ATPase_C"/>
    <property type="match status" value="1"/>
</dbReference>
<evidence type="ECO:0000256" key="2">
    <source>
        <dbReference type="ARBA" id="ARBA00022448"/>
    </source>
</evidence>
<reference evidence="19 20" key="1">
    <citation type="submission" date="2016-01" db="EMBL/GenBank/DDBJ databases">
        <title>Genome sequence of the yeast Holleya sinecauda.</title>
        <authorList>
            <person name="Dietrich F.S."/>
        </authorList>
    </citation>
    <scope>NUCLEOTIDE SEQUENCE [LARGE SCALE GENOMIC DNA]</scope>
    <source>
        <strain evidence="19 20">ATCC 58844</strain>
    </source>
</reference>
<feature type="transmembrane region" description="Helical" evidence="17">
    <location>
        <begin position="329"/>
        <end position="353"/>
    </location>
</feature>
<feature type="transmembrane region" description="Helical" evidence="17">
    <location>
        <begin position="107"/>
        <end position="125"/>
    </location>
</feature>
<keyword evidence="9 17" id="KW-0067">ATP-binding</keyword>
<keyword evidence="5 17" id="KW-0812">Transmembrane</keyword>
<feature type="transmembrane region" description="Helical" evidence="17">
    <location>
        <begin position="947"/>
        <end position="973"/>
    </location>
</feature>
<dbReference type="InterPro" id="IPR036412">
    <property type="entry name" value="HAD-like_sf"/>
</dbReference>
<dbReference type="PRINTS" id="PR00120">
    <property type="entry name" value="HATPASE"/>
</dbReference>
<comment type="caution">
    <text evidence="17">Lacks conserved residue(s) required for the propagation of feature annotation.</text>
</comment>
<evidence type="ECO:0000256" key="10">
    <source>
        <dbReference type="ARBA" id="ARBA00022842"/>
    </source>
</evidence>
<feature type="transmembrane region" description="Helical" evidence="17">
    <location>
        <begin position="1044"/>
        <end position="1070"/>
    </location>
</feature>
<keyword evidence="6" id="KW-0479">Metal-binding</keyword>
<evidence type="ECO:0000256" key="7">
    <source>
        <dbReference type="ARBA" id="ARBA00022741"/>
    </source>
</evidence>
<dbReference type="FunFam" id="2.70.150.10:FF:000028">
    <property type="entry name" value="Calcium-transporting ATPase"/>
    <property type="match status" value="1"/>
</dbReference>
<dbReference type="PROSITE" id="PS00154">
    <property type="entry name" value="ATPASE_E1_E2"/>
    <property type="match status" value="1"/>
</dbReference>
<dbReference type="NCBIfam" id="TIGR01517">
    <property type="entry name" value="ATPase-IIB_Ca"/>
    <property type="match status" value="1"/>
</dbReference>
<gene>
    <name evidence="19" type="ORF">AW171_hschr63834</name>
</gene>
<keyword evidence="2 17" id="KW-0813">Transport</keyword>
<dbReference type="GO" id="GO:0005524">
    <property type="term" value="F:ATP binding"/>
    <property type="evidence" value="ECO:0007669"/>
    <property type="project" value="UniProtKB-KW"/>
</dbReference>
<dbReference type="SUPFAM" id="SSF56784">
    <property type="entry name" value="HAD-like"/>
    <property type="match status" value="1"/>
</dbReference>
<protein>
    <recommendedName>
        <fullName evidence="17">Calcium-transporting ATPase</fullName>
        <ecNumber evidence="17">7.2.2.10</ecNumber>
    </recommendedName>
</protein>
<comment type="similarity">
    <text evidence="17">Belongs to the cation transport ATPase (P-type) (TC 3.A.3) family.</text>
</comment>
<comment type="catalytic activity">
    <reaction evidence="15 17">
        <text>Ca(2+)(in) + ATP + H2O = Ca(2+)(out) + ADP + phosphate + H(+)</text>
        <dbReference type="Rhea" id="RHEA:18105"/>
        <dbReference type="ChEBI" id="CHEBI:15377"/>
        <dbReference type="ChEBI" id="CHEBI:15378"/>
        <dbReference type="ChEBI" id="CHEBI:29108"/>
        <dbReference type="ChEBI" id="CHEBI:30616"/>
        <dbReference type="ChEBI" id="CHEBI:43474"/>
        <dbReference type="ChEBI" id="CHEBI:456216"/>
        <dbReference type="EC" id="7.2.2.10"/>
    </reaction>
</comment>
<dbReference type="Pfam" id="PF00122">
    <property type="entry name" value="E1-E2_ATPase"/>
    <property type="match status" value="1"/>
</dbReference>
<evidence type="ECO:0000256" key="11">
    <source>
        <dbReference type="ARBA" id="ARBA00022967"/>
    </source>
</evidence>
<evidence type="ECO:0000256" key="17">
    <source>
        <dbReference type="RuleBase" id="RU361146"/>
    </source>
</evidence>
<feature type="transmembrane region" description="Helical" evidence="17">
    <location>
        <begin position="145"/>
        <end position="165"/>
    </location>
</feature>
<dbReference type="SFLD" id="SFLDG00002">
    <property type="entry name" value="C1.7:_P-type_atpase_like"/>
    <property type="match status" value="1"/>
</dbReference>
<feature type="transmembrane region" description="Helical" evidence="17">
    <location>
        <begin position="1076"/>
        <end position="1094"/>
    </location>
</feature>
<dbReference type="FunFam" id="3.40.50.1000:FF:000018">
    <property type="entry name" value="Calcium-transporting ATPase"/>
    <property type="match status" value="1"/>
</dbReference>
<evidence type="ECO:0000313" key="20">
    <source>
        <dbReference type="Proteomes" id="UP000243052"/>
    </source>
</evidence>
<comment type="subcellular location">
    <subcellularLocation>
        <location evidence="17">Membrane</location>
        <topology evidence="17">Multi-pass membrane protein</topology>
    </subcellularLocation>
    <subcellularLocation>
        <location evidence="1">Vacuole membrane</location>
        <topology evidence="1">Multi-pass membrane protein</topology>
    </subcellularLocation>
</comment>
<keyword evidence="7 17" id="KW-0547">Nucleotide-binding</keyword>
<dbReference type="Gene3D" id="3.40.50.1000">
    <property type="entry name" value="HAD superfamily/HAD-like"/>
    <property type="match status" value="1"/>
</dbReference>
<dbReference type="InterPro" id="IPR006408">
    <property type="entry name" value="P-type_ATPase_IIB"/>
</dbReference>
<evidence type="ECO:0000259" key="18">
    <source>
        <dbReference type="SMART" id="SM00831"/>
    </source>
</evidence>
<dbReference type="GO" id="GO:0016887">
    <property type="term" value="F:ATP hydrolysis activity"/>
    <property type="evidence" value="ECO:0007669"/>
    <property type="project" value="InterPro"/>
</dbReference>
<dbReference type="STRING" id="45286.A0A0X8HU33"/>
<dbReference type="GO" id="GO:0005774">
    <property type="term" value="C:vacuolar membrane"/>
    <property type="evidence" value="ECO:0007669"/>
    <property type="project" value="UniProtKB-SubCell"/>
</dbReference>
<dbReference type="InterPro" id="IPR059000">
    <property type="entry name" value="ATPase_P-type_domA"/>
</dbReference>
<dbReference type="SUPFAM" id="SSF81660">
    <property type="entry name" value="Metal cation-transporting ATPase, ATP-binding domain N"/>
    <property type="match status" value="1"/>
</dbReference>
<keyword evidence="10" id="KW-0460">Magnesium</keyword>
<dbReference type="InterPro" id="IPR044492">
    <property type="entry name" value="P_typ_ATPase_HD_dom"/>
</dbReference>
<feature type="transmembrane region" description="Helical" evidence="17">
    <location>
        <begin position="373"/>
        <end position="400"/>
    </location>
</feature>
<comment type="function">
    <text evidence="17">Catalyzes the hydrolysis of ATP coupled with the transport of calcium.</text>
</comment>
<evidence type="ECO:0000256" key="4">
    <source>
        <dbReference type="ARBA" id="ARBA00022568"/>
    </source>
</evidence>
<dbReference type="PRINTS" id="PR00119">
    <property type="entry name" value="CATATPASE"/>
</dbReference>
<dbReference type="InterPro" id="IPR018303">
    <property type="entry name" value="ATPase_P-typ_P_site"/>
</dbReference>
<dbReference type="Pfam" id="PF00690">
    <property type="entry name" value="Cation_ATPase_N"/>
    <property type="match status" value="1"/>
</dbReference>
<dbReference type="EMBL" id="CP014246">
    <property type="protein sequence ID" value="AMD21851.1"/>
    <property type="molecule type" value="Genomic_DNA"/>
</dbReference>
<dbReference type="AlphaFoldDB" id="A0A0X8HU33"/>
<keyword evidence="13 17" id="KW-0406">Ion transport</keyword>
<dbReference type="InterPro" id="IPR023298">
    <property type="entry name" value="ATPase_P-typ_TM_dom_sf"/>
</dbReference>
<feature type="domain" description="Cation-transporting P-type ATPase N-terminal" evidence="18">
    <location>
        <begin position="45"/>
        <end position="123"/>
    </location>
</feature>
<dbReference type="GO" id="GO:0005886">
    <property type="term" value="C:plasma membrane"/>
    <property type="evidence" value="ECO:0007669"/>
    <property type="project" value="TreeGrafter"/>
</dbReference>
<dbReference type="InterPro" id="IPR004014">
    <property type="entry name" value="ATPase_P-typ_cation-transptr_N"/>
</dbReference>
<evidence type="ECO:0000256" key="16">
    <source>
        <dbReference type="ARBA" id="ARBA00059328"/>
    </source>
</evidence>
<dbReference type="GO" id="GO:0006874">
    <property type="term" value="P:intracellular calcium ion homeostasis"/>
    <property type="evidence" value="ECO:0007669"/>
    <property type="project" value="UniProtKB-ARBA"/>
</dbReference>
<proteinExistence type="inferred from homology"/>
<dbReference type="Pfam" id="PF13246">
    <property type="entry name" value="Cation_ATPase"/>
    <property type="match status" value="1"/>
</dbReference>
<keyword evidence="4 17" id="KW-0109">Calcium transport</keyword>
<evidence type="ECO:0000256" key="9">
    <source>
        <dbReference type="ARBA" id="ARBA00022840"/>
    </source>
</evidence>
<organism evidence="19 20">
    <name type="scientific">Eremothecium sinecaudum</name>
    <dbReference type="NCBI Taxonomy" id="45286"/>
    <lineage>
        <taxon>Eukaryota</taxon>
        <taxon>Fungi</taxon>
        <taxon>Dikarya</taxon>
        <taxon>Ascomycota</taxon>
        <taxon>Saccharomycotina</taxon>
        <taxon>Saccharomycetes</taxon>
        <taxon>Saccharomycetales</taxon>
        <taxon>Saccharomycetaceae</taxon>
        <taxon>Eremothecium</taxon>
    </lineage>
</organism>
<evidence type="ECO:0000256" key="3">
    <source>
        <dbReference type="ARBA" id="ARBA00022554"/>
    </source>
</evidence>
<dbReference type="InterPro" id="IPR023299">
    <property type="entry name" value="ATPase_P-typ_cyto_dom_N"/>
</dbReference>
<dbReference type="SFLD" id="SFLDF00027">
    <property type="entry name" value="p-type_atpase"/>
    <property type="match status" value="1"/>
</dbReference>
<name>A0A0X8HU33_9SACH</name>
<evidence type="ECO:0000256" key="5">
    <source>
        <dbReference type="ARBA" id="ARBA00022692"/>
    </source>
</evidence>
<dbReference type="GO" id="GO:0005388">
    <property type="term" value="F:P-type calcium transporter activity"/>
    <property type="evidence" value="ECO:0007669"/>
    <property type="project" value="UniProtKB-EC"/>
</dbReference>
<dbReference type="InterPro" id="IPR006068">
    <property type="entry name" value="ATPase_P-typ_cation-transptr_C"/>
</dbReference>
<keyword evidence="8 17" id="KW-0106">Calcium</keyword>
<keyword evidence="12 17" id="KW-1133">Transmembrane helix</keyword>
<dbReference type="InterPro" id="IPR008250">
    <property type="entry name" value="ATPase_P-typ_transduc_dom_A_sf"/>
</dbReference>
<keyword evidence="20" id="KW-1185">Reference proteome</keyword>
<dbReference type="GeneID" id="28725168"/>
<dbReference type="OrthoDB" id="3352408at2759"/>
<dbReference type="SMART" id="SM00831">
    <property type="entry name" value="Cation_ATPase_N"/>
    <property type="match status" value="1"/>
</dbReference>
<dbReference type="SFLD" id="SFLDS00003">
    <property type="entry name" value="Haloacid_Dehalogenase"/>
    <property type="match status" value="1"/>
</dbReference>
<dbReference type="SUPFAM" id="SSF81665">
    <property type="entry name" value="Calcium ATPase, transmembrane domain M"/>
    <property type="match status" value="1"/>
</dbReference>
<feature type="transmembrane region" description="Helical" evidence="17">
    <location>
        <begin position="882"/>
        <end position="900"/>
    </location>
</feature>
<dbReference type="RefSeq" id="XP_017988847.1">
    <property type="nucleotide sequence ID" value="XM_018133027.1"/>
</dbReference>
<dbReference type="Proteomes" id="UP000243052">
    <property type="component" value="Chromosome vi"/>
</dbReference>
<sequence>MLQTIQESNLVRRRTSKLSAIAKFPLSTDELGELHDPKSLAAYRKLFGDDEEHFYSKLRTSKTAGITINQDDIKSTDRYIAYGGNRIPERETKSFLQIAWIAFNDRTMILLTIAAIVSFVLGLYETLGQPPEYDAEGNKIPKVDWVEGVAIMVAVLVVVFVGAINDYQKERQFAKLNRKKENREIFIIRNGAEHVVSIHDLLVGDLINLQTGDVVPADSVLVKGTCECDESALTGESDTIKKVSLSVSLDKYKELEKRFPSIDIGTPGLDEKVPDPMLISGSKLLSGLGQAIVVSVGVNSVNGKTRMALKATPELTPLQERLNRLADSISIYGSVIGLLLFIVLFARFLSYLPRGRRYYPLTAAQKGSRFMDVFIIAVTVIVVAVPEGLPLAVTLALAFATTRMTKDGNLVRVLRACETMGSATAICSDKTGTLTQNKMTVVSGKLAGCDFQDTVNSSTTYQPSATVVQKLSPHVKTDILANISLNSTAFENKEENKPKRRETSSHIPKKLAFPWCKKQSNTHEKDEEKNQVNQPSERFIGSKTETALLGLALNSFGMEDLKYLRSNPAALGIATIVQVIPFESSIKWGGMVAKLEDGTFRFYVKGAAEIILKRCSQQVQSDGSTVFISEELYESASEKLRSMTALELRTISLAHKDFKGVSSWPPIGLEDPSNPKIACPDLLIDEELHPIASGEKADIDVTQKGLILDAILGIHDPLRVGVEDSVRKCRRSGVTVRMVTGDNVLTAKAIAKNCSILSEEEYDDPACAMEGPAFRKLSRMQRRQIIPKLRVLARSSPEDKRVLVESLKQMGEVVAVTGDGTNDAPALTLADVGFSMGIAGTEVAREASDIILMTDDFTAILNAIKWGRCVSTSIKKFIQFQLTVNITAVVLTVVSSLASAEGGSVLTAVQLLWVNLIMDTLAALALATDKPDEGILDRKPKGRSTPLISVSTWKMILGQAIFQLVITFILHFAGRRIFFPGRDTITGHDRAQLDAMVFNTFVWLQFFKLFVCRKLDEADGITNWRDRITCNNLNFFQNITRNGYFLVIVVVIALFQVLIMFIGGAAFSVVRQTGPMWATALICGLLSIPVGMLIRICPDSWAVAIFPAKLFKALKYTFGLGFLRNSKKADHETLLQEDEPNQYLLFGSSAFERAKSHVLVHKEHIKNSERWSFNPVKIFRRWRSADYDSWSSDDDNSIIGSLTMVPTLVGGAVGGFSQMSSTRIVEGRQYEMSPTGAIPEYNRKA</sequence>
<evidence type="ECO:0000256" key="12">
    <source>
        <dbReference type="ARBA" id="ARBA00022989"/>
    </source>
</evidence>
<dbReference type="Gene3D" id="3.40.1110.10">
    <property type="entry name" value="Calcium-transporting ATPase, cytoplasmic domain N"/>
    <property type="match status" value="1"/>
</dbReference>
<dbReference type="PANTHER" id="PTHR24093:SF369">
    <property type="entry name" value="CALCIUM-TRANSPORTING ATPASE"/>
    <property type="match status" value="1"/>
</dbReference>
<keyword evidence="3" id="KW-0926">Vacuole</keyword>
<evidence type="ECO:0000256" key="14">
    <source>
        <dbReference type="ARBA" id="ARBA00023136"/>
    </source>
</evidence>
<keyword evidence="14 17" id="KW-0472">Membrane</keyword>
<dbReference type="InterPro" id="IPR001757">
    <property type="entry name" value="P_typ_ATPase"/>
</dbReference>
<evidence type="ECO:0000256" key="6">
    <source>
        <dbReference type="ARBA" id="ARBA00022723"/>
    </source>
</evidence>
<dbReference type="GO" id="GO:0046872">
    <property type="term" value="F:metal ion binding"/>
    <property type="evidence" value="ECO:0007669"/>
    <property type="project" value="UniProtKB-KW"/>
</dbReference>
<accession>A0A0X8HU33</accession>
<evidence type="ECO:0000256" key="15">
    <source>
        <dbReference type="ARBA" id="ARBA00048694"/>
    </source>
</evidence>
<dbReference type="Gene3D" id="1.20.1110.10">
    <property type="entry name" value="Calcium-transporting ATPase, transmembrane domain"/>
    <property type="match status" value="1"/>
</dbReference>
<comment type="function">
    <text evidence="16">This magnesium-dependent enzyme catalyzes the hydrolysis of ATP coupled with the transport of calcium. Transports the calcium to the vacuole and participates in the control of the cytosolic free calcium.</text>
</comment>
<dbReference type="EC" id="7.2.2.10" evidence="17"/>
<evidence type="ECO:0000256" key="8">
    <source>
        <dbReference type="ARBA" id="ARBA00022837"/>
    </source>
</evidence>
<dbReference type="PANTHER" id="PTHR24093">
    <property type="entry name" value="CATION TRANSPORTING ATPASE"/>
    <property type="match status" value="1"/>
</dbReference>
<dbReference type="Gene3D" id="2.70.150.10">
    <property type="entry name" value="Calcium-transporting ATPase, cytoplasmic transduction domain A"/>
    <property type="match status" value="1"/>
</dbReference>
<keyword evidence="11" id="KW-1278">Translocase</keyword>
<dbReference type="NCBIfam" id="TIGR01494">
    <property type="entry name" value="ATPase_P-type"/>
    <property type="match status" value="3"/>
</dbReference>
<evidence type="ECO:0000256" key="1">
    <source>
        <dbReference type="ARBA" id="ARBA00004128"/>
    </source>
</evidence>
<evidence type="ECO:0000256" key="13">
    <source>
        <dbReference type="ARBA" id="ARBA00023065"/>
    </source>
</evidence>